<evidence type="ECO:0000256" key="2">
    <source>
        <dbReference type="ARBA" id="ARBA00022771"/>
    </source>
</evidence>
<evidence type="ECO:0000256" key="3">
    <source>
        <dbReference type="ARBA" id="ARBA00022833"/>
    </source>
</evidence>
<evidence type="ECO:0000259" key="6">
    <source>
        <dbReference type="Pfam" id="PF17123"/>
    </source>
</evidence>
<evidence type="ECO:0000256" key="5">
    <source>
        <dbReference type="SAM" id="Phobius"/>
    </source>
</evidence>
<dbReference type="GO" id="GO:0016567">
    <property type="term" value="P:protein ubiquitination"/>
    <property type="evidence" value="ECO:0000318"/>
    <property type="project" value="GO_Central"/>
</dbReference>
<feature type="compositionally biased region" description="Basic and acidic residues" evidence="4">
    <location>
        <begin position="27"/>
        <end position="51"/>
    </location>
</feature>
<keyword evidence="2" id="KW-0863">Zinc-finger</keyword>
<keyword evidence="3" id="KW-0862">Zinc</keyword>
<dbReference type="Pfam" id="PF17123">
    <property type="entry name" value="zf-RING_11"/>
    <property type="match status" value="1"/>
</dbReference>
<dbReference type="PANTHER" id="PTHR45969:SF91">
    <property type="entry name" value="ZINC FINGER, C3HC4 TYPE FAMILY PROTEIN"/>
    <property type="match status" value="1"/>
</dbReference>
<keyword evidence="5" id="KW-1133">Transmembrane helix</keyword>
<feature type="compositionally biased region" description="Pro residues" evidence="4">
    <location>
        <begin position="191"/>
        <end position="201"/>
    </location>
</feature>
<dbReference type="InterPro" id="IPR013083">
    <property type="entry name" value="Znf_RING/FYVE/PHD"/>
</dbReference>
<dbReference type="PANTHER" id="PTHR45969">
    <property type="entry name" value="RING ZINC FINGER PROTEIN-RELATED"/>
    <property type="match status" value="1"/>
</dbReference>
<evidence type="ECO:0000313" key="7">
    <source>
        <dbReference type="EMBL" id="OQU81845.1"/>
    </source>
</evidence>
<feature type="transmembrane region" description="Helical" evidence="5">
    <location>
        <begin position="72"/>
        <end position="100"/>
    </location>
</feature>
<sequence>MATFVYKYPRDGNAMPPPCKHANASEQEGKPRAREGERRRGKTRSKEGEEERRKEMAADIGYYWLVAIPVRVVLGVVLAVITLVVIVVVAFIVFVCATNFRAWWRSPRMRLLRLGGVTTLRRSLSYPCTICRDSMEAGEKVRTLSCDHVFHCGGTVKCGFGIDAWLLAGDAMSWQSCPNCRQVPHPVLPWKRPPPSSPAPSSPQTSDSDSEEELLFPSHWFDETLPEFVLKGVVTN</sequence>
<dbReference type="eggNOG" id="KOG0800">
    <property type="taxonomic scope" value="Eukaryota"/>
</dbReference>
<dbReference type="GO" id="GO:0061630">
    <property type="term" value="F:ubiquitin protein ligase activity"/>
    <property type="evidence" value="ECO:0000318"/>
    <property type="project" value="GO_Central"/>
</dbReference>
<protein>
    <recommendedName>
        <fullName evidence="6">RING-type domain-containing protein</fullName>
    </recommendedName>
</protein>
<reference evidence="8" key="2">
    <citation type="journal article" date="2018" name="Plant J.">
        <title>The Sorghum bicolor reference genome: improved assembly, gene annotations, a transcriptome atlas, and signatures of genome organization.</title>
        <authorList>
            <person name="McCormick R.F."/>
            <person name="Truong S.K."/>
            <person name="Sreedasyam A."/>
            <person name="Jenkins J."/>
            <person name="Shu S."/>
            <person name="Sims D."/>
            <person name="Kennedy M."/>
            <person name="Amirebrahimi M."/>
            <person name="Weers B.D."/>
            <person name="McKinley B."/>
            <person name="Mattison A."/>
            <person name="Morishige D.T."/>
            <person name="Grimwood J."/>
            <person name="Schmutz J."/>
            <person name="Mullet J.E."/>
        </authorList>
    </citation>
    <scope>NUCLEOTIDE SEQUENCE [LARGE SCALE GENOMIC DNA]</scope>
    <source>
        <strain evidence="8">cv. BTx623</strain>
    </source>
</reference>
<keyword evidence="5" id="KW-0812">Transmembrane</keyword>
<keyword evidence="8" id="KW-1185">Reference proteome</keyword>
<accession>A0A1Z5REG5</accession>
<reference evidence="7 8" key="1">
    <citation type="journal article" date="2009" name="Nature">
        <title>The Sorghum bicolor genome and the diversification of grasses.</title>
        <authorList>
            <person name="Paterson A.H."/>
            <person name="Bowers J.E."/>
            <person name="Bruggmann R."/>
            <person name="Dubchak I."/>
            <person name="Grimwood J."/>
            <person name="Gundlach H."/>
            <person name="Haberer G."/>
            <person name="Hellsten U."/>
            <person name="Mitros T."/>
            <person name="Poliakov A."/>
            <person name="Schmutz J."/>
            <person name="Spannagl M."/>
            <person name="Tang H."/>
            <person name="Wang X."/>
            <person name="Wicker T."/>
            <person name="Bharti A.K."/>
            <person name="Chapman J."/>
            <person name="Feltus F.A."/>
            <person name="Gowik U."/>
            <person name="Grigoriev I.V."/>
            <person name="Lyons E."/>
            <person name="Maher C.A."/>
            <person name="Martis M."/>
            <person name="Narechania A."/>
            <person name="Otillar R.P."/>
            <person name="Penning B.W."/>
            <person name="Salamov A.A."/>
            <person name="Wang Y."/>
            <person name="Zhang L."/>
            <person name="Carpita N.C."/>
            <person name="Freeling M."/>
            <person name="Gingle A.R."/>
            <person name="Hash C.T."/>
            <person name="Keller B."/>
            <person name="Klein P."/>
            <person name="Kresovich S."/>
            <person name="McCann M.C."/>
            <person name="Ming R."/>
            <person name="Peterson D.G."/>
            <person name="Mehboob-ur-Rahman"/>
            <person name="Ware D."/>
            <person name="Westhoff P."/>
            <person name="Mayer K.F."/>
            <person name="Messing J."/>
            <person name="Rokhsar D.S."/>
        </authorList>
    </citation>
    <scope>NUCLEOTIDE SEQUENCE [LARGE SCALE GENOMIC DNA]</scope>
    <source>
        <strain evidence="8">cv. BTx623</strain>
    </source>
</reference>
<feature type="domain" description="RING-type" evidence="6">
    <location>
        <begin position="128"/>
        <end position="152"/>
    </location>
</feature>
<proteinExistence type="predicted"/>
<dbReference type="GO" id="GO:0008270">
    <property type="term" value="F:zinc ion binding"/>
    <property type="evidence" value="ECO:0007669"/>
    <property type="project" value="UniProtKB-KW"/>
</dbReference>
<organism evidence="7 8">
    <name type="scientific">Sorghum bicolor</name>
    <name type="common">Sorghum</name>
    <name type="synonym">Sorghum vulgare</name>
    <dbReference type="NCBI Taxonomy" id="4558"/>
    <lineage>
        <taxon>Eukaryota</taxon>
        <taxon>Viridiplantae</taxon>
        <taxon>Streptophyta</taxon>
        <taxon>Embryophyta</taxon>
        <taxon>Tracheophyta</taxon>
        <taxon>Spermatophyta</taxon>
        <taxon>Magnoliopsida</taxon>
        <taxon>Liliopsida</taxon>
        <taxon>Poales</taxon>
        <taxon>Poaceae</taxon>
        <taxon>PACMAD clade</taxon>
        <taxon>Panicoideae</taxon>
        <taxon>Andropogonodae</taxon>
        <taxon>Andropogoneae</taxon>
        <taxon>Sorghinae</taxon>
        <taxon>Sorghum</taxon>
    </lineage>
</organism>
<dbReference type="Gramene" id="OQU81845">
    <property type="protein sequence ID" value="OQU81845"/>
    <property type="gene ID" value="SORBI_3006G129200"/>
</dbReference>
<dbReference type="InParanoid" id="A0A1Z5REG5"/>
<evidence type="ECO:0000313" key="8">
    <source>
        <dbReference type="Proteomes" id="UP000000768"/>
    </source>
</evidence>
<dbReference type="OMA" id="TICRDSM"/>
<feature type="region of interest" description="Disordered" evidence="4">
    <location>
        <begin position="1"/>
        <end position="51"/>
    </location>
</feature>
<dbReference type="EMBL" id="CM000765">
    <property type="protein sequence ID" value="OQU81845.1"/>
    <property type="molecule type" value="Genomic_DNA"/>
</dbReference>
<dbReference type="Gene3D" id="3.30.40.10">
    <property type="entry name" value="Zinc/RING finger domain, C3HC4 (zinc finger)"/>
    <property type="match status" value="1"/>
</dbReference>
<gene>
    <name evidence="7" type="ORF">SORBI_3006G129200</name>
</gene>
<dbReference type="SUPFAM" id="SSF57850">
    <property type="entry name" value="RING/U-box"/>
    <property type="match status" value="1"/>
</dbReference>
<dbReference type="AlphaFoldDB" id="A0A1Z5REG5"/>
<dbReference type="InterPro" id="IPR001841">
    <property type="entry name" value="Znf_RING"/>
</dbReference>
<evidence type="ECO:0000256" key="4">
    <source>
        <dbReference type="SAM" id="MobiDB-lite"/>
    </source>
</evidence>
<keyword evidence="5" id="KW-0472">Membrane</keyword>
<keyword evidence="1" id="KW-0479">Metal-binding</keyword>
<dbReference type="Proteomes" id="UP000000768">
    <property type="component" value="Chromosome 6"/>
</dbReference>
<feature type="region of interest" description="Disordered" evidence="4">
    <location>
        <begin position="188"/>
        <end position="213"/>
    </location>
</feature>
<name>A0A1Z5REG5_SORBI</name>
<evidence type="ECO:0000256" key="1">
    <source>
        <dbReference type="ARBA" id="ARBA00022723"/>
    </source>
</evidence>